<dbReference type="AlphaFoldDB" id="F2B8P2"/>
<dbReference type="Proteomes" id="UP000004105">
    <property type="component" value="Unassembled WGS sequence"/>
</dbReference>
<accession>F2B8P2</accession>
<reference evidence="1 2" key="1">
    <citation type="submission" date="2011-02" db="EMBL/GenBank/DDBJ databases">
        <authorList>
            <person name="Muzny D."/>
            <person name="Qin X."/>
            <person name="Deng J."/>
            <person name="Jiang H."/>
            <person name="Liu Y."/>
            <person name="Qu J."/>
            <person name="Song X.-Z."/>
            <person name="Zhang L."/>
            <person name="Thornton R."/>
            <person name="Coyle M."/>
            <person name="Francisco L."/>
            <person name="Jackson L."/>
            <person name="Javaid M."/>
            <person name="Korchina V."/>
            <person name="Kovar C."/>
            <person name="Mata R."/>
            <person name="Mathew T."/>
            <person name="Ngo R."/>
            <person name="Nguyen L."/>
            <person name="Nguyen N."/>
            <person name="Okwuonu G."/>
            <person name="Ongeri F."/>
            <person name="Pham C."/>
            <person name="Simmons D."/>
            <person name="Wilczek-Boney K."/>
            <person name="Hale W."/>
            <person name="Jakkamsetti A."/>
            <person name="Pham P."/>
            <person name="Ruth R."/>
            <person name="San Lucas F."/>
            <person name="Warren J."/>
            <person name="Zhang J."/>
            <person name="Zhao Z."/>
            <person name="Zhou C."/>
            <person name="Zhu D."/>
            <person name="Lee S."/>
            <person name="Bess C."/>
            <person name="Blankenburg K."/>
            <person name="Forbes L."/>
            <person name="Fu Q."/>
            <person name="Gubbala S."/>
            <person name="Hirani K."/>
            <person name="Jayaseelan J.C."/>
            <person name="Lara F."/>
            <person name="Munidasa M."/>
            <person name="Palculict T."/>
            <person name="Patil S."/>
            <person name="Pu L.-L."/>
            <person name="Saada N."/>
            <person name="Tang L."/>
            <person name="Weissenberger G."/>
            <person name="Zhu Y."/>
            <person name="Hemphill L."/>
            <person name="Shang Y."/>
            <person name="Youmans B."/>
            <person name="Ayvaz T."/>
            <person name="Ross M."/>
            <person name="Santibanez J."/>
            <person name="Aqrawi P."/>
            <person name="Gross S."/>
            <person name="Joshi V."/>
            <person name="Fowler G."/>
            <person name="Nazareth L."/>
            <person name="Reid J."/>
            <person name="Worley K."/>
            <person name="Petrosino J."/>
            <person name="Highlander S."/>
            <person name="Gibbs R."/>
        </authorList>
    </citation>
    <scope>NUCLEOTIDE SEQUENCE [LARGE SCALE GENOMIC DNA]</scope>
    <source>
        <strain evidence="1 2">ATCC BAA-1200</strain>
    </source>
</reference>
<dbReference type="HOGENOM" id="CLU_3218997_0_0_4"/>
<comment type="caution">
    <text evidence="1">The sequence shown here is derived from an EMBL/GenBank/DDBJ whole genome shotgun (WGS) entry which is preliminary data.</text>
</comment>
<proteinExistence type="predicted"/>
<dbReference type="EMBL" id="AFAY01000003">
    <property type="protein sequence ID" value="EGF12115.1"/>
    <property type="molecule type" value="Genomic_DNA"/>
</dbReference>
<gene>
    <name evidence="1" type="ORF">HMPREF9123_0095</name>
</gene>
<evidence type="ECO:0000313" key="2">
    <source>
        <dbReference type="Proteomes" id="UP000004105"/>
    </source>
</evidence>
<sequence>MFKPAQAGFFRRLESVRQPEKTCFTRWQSFYCLDAAVKQHRPYS</sequence>
<keyword evidence="2" id="KW-1185">Reference proteome</keyword>
<name>F2B8P2_9NEIS</name>
<organism evidence="1 2">
    <name type="scientific">Neisseria bacilliformis ATCC BAA-1200</name>
    <dbReference type="NCBI Taxonomy" id="888742"/>
    <lineage>
        <taxon>Bacteria</taxon>
        <taxon>Pseudomonadati</taxon>
        <taxon>Pseudomonadota</taxon>
        <taxon>Betaproteobacteria</taxon>
        <taxon>Neisseriales</taxon>
        <taxon>Neisseriaceae</taxon>
        <taxon>Neisseria</taxon>
    </lineage>
</organism>
<protein>
    <submittedName>
        <fullName evidence="1">Uncharacterized protein</fullName>
    </submittedName>
</protein>
<evidence type="ECO:0000313" key="1">
    <source>
        <dbReference type="EMBL" id="EGF12115.1"/>
    </source>
</evidence>